<organism evidence="7 8">
    <name type="scientific">Sinosporangium siamense</name>
    <dbReference type="NCBI Taxonomy" id="1367973"/>
    <lineage>
        <taxon>Bacteria</taxon>
        <taxon>Bacillati</taxon>
        <taxon>Actinomycetota</taxon>
        <taxon>Actinomycetes</taxon>
        <taxon>Streptosporangiales</taxon>
        <taxon>Streptosporangiaceae</taxon>
        <taxon>Sinosporangium</taxon>
    </lineage>
</organism>
<protein>
    <recommendedName>
        <fullName evidence="6">Methylamine utilisation protein MauE domain-containing protein</fullName>
    </recommendedName>
</protein>
<keyword evidence="8" id="KW-1185">Reference proteome</keyword>
<comment type="caution">
    <text evidence="7">The sequence shown here is derived from an EMBL/GenBank/DDBJ whole genome shotgun (WGS) entry which is preliminary data.</text>
</comment>
<evidence type="ECO:0000313" key="7">
    <source>
        <dbReference type="EMBL" id="GII95828.1"/>
    </source>
</evidence>
<sequence>MPAAGHAGPVHVGGMMEALGVAVRLAAALLLMYAAAQKLAVPRPFRQTLEALRVPAVRAVALLVPAAETAAAVGLLAAPGNPLTGTLVAGLGFSFAGAALVAMRRGESIRCACYGQEGESDLGVRQLVALPLWLGVAAVSMLVPPGEAVGVPLVAAAATALAVFAALRTLLVPALRNRSYLKTMESLSRRPAEDEAGGRQAA</sequence>
<accession>A0A919RLL1</accession>
<dbReference type="GO" id="GO:0016020">
    <property type="term" value="C:membrane"/>
    <property type="evidence" value="ECO:0007669"/>
    <property type="project" value="UniProtKB-SubCell"/>
</dbReference>
<keyword evidence="4 5" id="KW-0472">Membrane</keyword>
<name>A0A919RLL1_9ACTN</name>
<keyword evidence="2 5" id="KW-0812">Transmembrane</keyword>
<evidence type="ECO:0000256" key="1">
    <source>
        <dbReference type="ARBA" id="ARBA00004141"/>
    </source>
</evidence>
<evidence type="ECO:0000256" key="3">
    <source>
        <dbReference type="ARBA" id="ARBA00022989"/>
    </source>
</evidence>
<dbReference type="GO" id="GO:0030416">
    <property type="term" value="P:methylamine metabolic process"/>
    <property type="evidence" value="ECO:0007669"/>
    <property type="project" value="InterPro"/>
</dbReference>
<feature type="transmembrane region" description="Helical" evidence="5">
    <location>
        <begin position="83"/>
        <end position="103"/>
    </location>
</feature>
<feature type="transmembrane region" description="Helical" evidence="5">
    <location>
        <begin position="149"/>
        <end position="171"/>
    </location>
</feature>
<evidence type="ECO:0000256" key="2">
    <source>
        <dbReference type="ARBA" id="ARBA00022692"/>
    </source>
</evidence>
<dbReference type="EMBL" id="BOOW01000038">
    <property type="protein sequence ID" value="GII95828.1"/>
    <property type="molecule type" value="Genomic_DNA"/>
</dbReference>
<comment type="subcellular location">
    <subcellularLocation>
        <location evidence="1">Membrane</location>
        <topology evidence="1">Multi-pass membrane protein</topology>
    </subcellularLocation>
</comment>
<feature type="domain" description="Methylamine utilisation protein MauE" evidence="6">
    <location>
        <begin position="16"/>
        <end position="126"/>
    </location>
</feature>
<evidence type="ECO:0000259" key="6">
    <source>
        <dbReference type="Pfam" id="PF07291"/>
    </source>
</evidence>
<dbReference type="Pfam" id="PF07291">
    <property type="entry name" value="MauE"/>
    <property type="match status" value="1"/>
</dbReference>
<feature type="transmembrane region" description="Helical" evidence="5">
    <location>
        <begin position="124"/>
        <end position="143"/>
    </location>
</feature>
<dbReference type="Proteomes" id="UP000606172">
    <property type="component" value="Unassembled WGS sequence"/>
</dbReference>
<feature type="transmembrane region" description="Helical" evidence="5">
    <location>
        <begin position="18"/>
        <end position="36"/>
    </location>
</feature>
<dbReference type="AlphaFoldDB" id="A0A919RLL1"/>
<proteinExistence type="predicted"/>
<dbReference type="InterPro" id="IPR009908">
    <property type="entry name" value="Methylamine_util_MauE"/>
</dbReference>
<evidence type="ECO:0000313" key="8">
    <source>
        <dbReference type="Proteomes" id="UP000606172"/>
    </source>
</evidence>
<reference evidence="7" key="1">
    <citation type="submission" date="2021-01" db="EMBL/GenBank/DDBJ databases">
        <title>Whole genome shotgun sequence of Sinosporangium siamense NBRC 109515.</title>
        <authorList>
            <person name="Komaki H."/>
            <person name="Tamura T."/>
        </authorList>
    </citation>
    <scope>NUCLEOTIDE SEQUENCE</scope>
    <source>
        <strain evidence="7">NBRC 109515</strain>
    </source>
</reference>
<gene>
    <name evidence="7" type="ORF">Ssi02_60590</name>
</gene>
<keyword evidence="3 5" id="KW-1133">Transmembrane helix</keyword>
<evidence type="ECO:0000256" key="5">
    <source>
        <dbReference type="SAM" id="Phobius"/>
    </source>
</evidence>
<dbReference type="RefSeq" id="WP_204030857.1">
    <property type="nucleotide sequence ID" value="NZ_BOOW01000038.1"/>
</dbReference>
<feature type="transmembrane region" description="Helical" evidence="5">
    <location>
        <begin position="56"/>
        <end position="77"/>
    </location>
</feature>
<evidence type="ECO:0000256" key="4">
    <source>
        <dbReference type="ARBA" id="ARBA00023136"/>
    </source>
</evidence>